<evidence type="ECO:0000313" key="2">
    <source>
        <dbReference type="Proteomes" id="UP000190286"/>
    </source>
</evidence>
<keyword evidence="2" id="KW-1185">Reference proteome</keyword>
<dbReference type="AlphaFoldDB" id="A0A1T4XWL0"/>
<dbReference type="GeneID" id="93339365"/>
<dbReference type="OrthoDB" id="2082268at2"/>
<proteinExistence type="predicted"/>
<dbReference type="Proteomes" id="UP000190286">
    <property type="component" value="Unassembled WGS sequence"/>
</dbReference>
<reference evidence="1 2" key="1">
    <citation type="submission" date="2017-02" db="EMBL/GenBank/DDBJ databases">
        <authorList>
            <person name="Peterson S.W."/>
        </authorList>
    </citation>
    <scope>NUCLEOTIDE SEQUENCE [LARGE SCALE GENOMIC DNA]</scope>
    <source>
        <strain evidence="1 2">ATCC 27749</strain>
    </source>
</reference>
<evidence type="ECO:0000313" key="1">
    <source>
        <dbReference type="EMBL" id="SKA93927.1"/>
    </source>
</evidence>
<accession>A0A1T4XWL0</accession>
<gene>
    <name evidence="1" type="ORF">SAMN02745178_02453</name>
</gene>
<protein>
    <submittedName>
        <fullName evidence="1">Uncharacterized protein</fullName>
    </submittedName>
</protein>
<organism evidence="1 2">
    <name type="scientific">Gemmiger formicilis</name>
    <dbReference type="NCBI Taxonomy" id="745368"/>
    <lineage>
        <taxon>Bacteria</taxon>
        <taxon>Bacillati</taxon>
        <taxon>Bacillota</taxon>
        <taxon>Clostridia</taxon>
        <taxon>Eubacteriales</taxon>
        <taxon>Gemmiger</taxon>
    </lineage>
</organism>
<dbReference type="RefSeq" id="WP_033117770.1">
    <property type="nucleotide sequence ID" value="NZ_FUYF01000020.1"/>
</dbReference>
<dbReference type="EMBL" id="FUYF01000020">
    <property type="protein sequence ID" value="SKA93927.1"/>
    <property type="molecule type" value="Genomic_DNA"/>
</dbReference>
<sequence length="271" mass="31483">MKINLSNFETSDVSLFDVSIVQRDVGGGKTEKEDIDCLEEYPTAKSLIISGLNQECFEYLIKHYGSQFEAISFWKNKSVSDLSPLEDLTNVKFIHFFFNQKATDLWNMERNEKLSGLSIYDFSKLHSVVKVATAPYLNYFSIGNRVWPKMEIESLKPLIHSQITHFGWWGAKILDNDYLCLADSRIKKLDMFIRHFTIDELARLVANIPDLTGEITKPYKECSIIESGEKTTYYLLCKGKRKLIKGKDDDKLKKYLEDYNSLVEKYKIEYT</sequence>
<name>A0A1T4XWL0_9FIRM</name>
<dbReference type="STRING" id="745368.SAMN02745178_02453"/>